<keyword evidence="2" id="KW-1185">Reference proteome</keyword>
<name>A0A3M2MAJ8_9ACTN</name>
<accession>A0A3M2MAJ8</accession>
<sequence>MPMTLTLSDLTRQTGLDVLDHLEMDAAIPVLDGLQAQGDLIVVPLADLADAVTVEDRARWRPVPPDGVEVLRGGAGGNPHTLVAEPLSCRWTEDLHDRDGLALGVLRADRPVHLMHPEHGASGIAPGTYAIRRQREGRGPMINRSTHTYVYD</sequence>
<evidence type="ECO:0000313" key="2">
    <source>
        <dbReference type="Proteomes" id="UP000282674"/>
    </source>
</evidence>
<dbReference type="EMBL" id="RFFG01000011">
    <property type="protein sequence ID" value="RMI45893.1"/>
    <property type="molecule type" value="Genomic_DNA"/>
</dbReference>
<gene>
    <name evidence="1" type="ORF">EBO15_08225</name>
</gene>
<organism evidence="1 2">
    <name type="scientific">Actinomadura harenae</name>
    <dbReference type="NCBI Taxonomy" id="2483351"/>
    <lineage>
        <taxon>Bacteria</taxon>
        <taxon>Bacillati</taxon>
        <taxon>Actinomycetota</taxon>
        <taxon>Actinomycetes</taxon>
        <taxon>Streptosporangiales</taxon>
        <taxon>Thermomonosporaceae</taxon>
        <taxon>Actinomadura</taxon>
    </lineage>
</organism>
<dbReference type="OrthoDB" id="3377664at2"/>
<reference evidence="1 2" key="1">
    <citation type="submission" date="2018-10" db="EMBL/GenBank/DDBJ databases">
        <title>Isolation from soil.</title>
        <authorList>
            <person name="Hu J."/>
        </authorList>
    </citation>
    <scope>NUCLEOTIDE SEQUENCE [LARGE SCALE GENOMIC DNA]</scope>
    <source>
        <strain evidence="1 2">NEAU-Ht49</strain>
    </source>
</reference>
<dbReference type="AlphaFoldDB" id="A0A3M2MAJ8"/>
<comment type="caution">
    <text evidence="1">The sequence shown here is derived from an EMBL/GenBank/DDBJ whole genome shotgun (WGS) entry which is preliminary data.</text>
</comment>
<dbReference type="Proteomes" id="UP000282674">
    <property type="component" value="Unassembled WGS sequence"/>
</dbReference>
<protein>
    <submittedName>
        <fullName evidence="1">Uncharacterized protein</fullName>
    </submittedName>
</protein>
<evidence type="ECO:0000313" key="1">
    <source>
        <dbReference type="EMBL" id="RMI45893.1"/>
    </source>
</evidence>
<proteinExistence type="predicted"/>